<evidence type="ECO:0000313" key="2">
    <source>
        <dbReference type="Proteomes" id="UP000298652"/>
    </source>
</evidence>
<dbReference type="AlphaFoldDB" id="A0A4U6VSQ3"/>
<proteinExistence type="predicted"/>
<evidence type="ECO:0000313" key="1">
    <source>
        <dbReference type="EMBL" id="TKW32868.1"/>
    </source>
</evidence>
<dbReference type="Gramene" id="TKW32868">
    <property type="protein sequence ID" value="TKW32868"/>
    <property type="gene ID" value="SEVIR_2G195350v2"/>
</dbReference>
<name>A0A4U6VSQ3_SETVI</name>
<gene>
    <name evidence="1" type="ORF">SEVIR_2G195350v2</name>
</gene>
<sequence>MSASVIPSVISNASPGSSFYSRGRGFWSCFVVKMSGAFNYCPLLLPGHLDGAPFNNCPGYSRSHCLFLLPCPLSRTIFS</sequence>
<keyword evidence="2" id="KW-1185">Reference proteome</keyword>
<accession>A0A4U6VSQ3</accession>
<reference evidence="1" key="1">
    <citation type="submission" date="2019-03" db="EMBL/GenBank/DDBJ databases">
        <title>WGS assembly of Setaria viridis.</title>
        <authorList>
            <person name="Huang P."/>
            <person name="Jenkins J."/>
            <person name="Grimwood J."/>
            <person name="Barry K."/>
            <person name="Healey A."/>
            <person name="Mamidi S."/>
            <person name="Sreedasyam A."/>
            <person name="Shu S."/>
            <person name="Feldman M."/>
            <person name="Wu J."/>
            <person name="Yu Y."/>
            <person name="Chen C."/>
            <person name="Johnson J."/>
            <person name="Rokhsar D."/>
            <person name="Baxter I."/>
            <person name="Schmutz J."/>
            <person name="Brutnell T."/>
            <person name="Kellogg E."/>
        </authorList>
    </citation>
    <scope>NUCLEOTIDE SEQUENCE [LARGE SCALE GENOMIC DNA]</scope>
</reference>
<dbReference type="Proteomes" id="UP000298652">
    <property type="component" value="Chromosome 2"/>
</dbReference>
<dbReference type="EMBL" id="CM016553">
    <property type="protein sequence ID" value="TKW32868.1"/>
    <property type="molecule type" value="Genomic_DNA"/>
</dbReference>
<organism evidence="1 2">
    <name type="scientific">Setaria viridis</name>
    <name type="common">Green bristlegrass</name>
    <name type="synonym">Setaria italica subsp. viridis</name>
    <dbReference type="NCBI Taxonomy" id="4556"/>
    <lineage>
        <taxon>Eukaryota</taxon>
        <taxon>Viridiplantae</taxon>
        <taxon>Streptophyta</taxon>
        <taxon>Embryophyta</taxon>
        <taxon>Tracheophyta</taxon>
        <taxon>Spermatophyta</taxon>
        <taxon>Magnoliopsida</taxon>
        <taxon>Liliopsida</taxon>
        <taxon>Poales</taxon>
        <taxon>Poaceae</taxon>
        <taxon>PACMAD clade</taxon>
        <taxon>Panicoideae</taxon>
        <taxon>Panicodae</taxon>
        <taxon>Paniceae</taxon>
        <taxon>Cenchrinae</taxon>
        <taxon>Setaria</taxon>
    </lineage>
</organism>
<protein>
    <submittedName>
        <fullName evidence="1">Uncharacterized protein</fullName>
    </submittedName>
</protein>